<accession>I2H6J9</accession>
<feature type="compositionally biased region" description="Polar residues" evidence="1">
    <location>
        <begin position="772"/>
        <end position="786"/>
    </location>
</feature>
<dbReference type="PANTHER" id="PTHR31405">
    <property type="entry name" value="TRANSCRIPTION FACTOR PDR8-RELATED"/>
    <property type="match status" value="1"/>
</dbReference>
<dbReference type="OrthoDB" id="4356994at2759"/>
<dbReference type="KEGG" id="tbl:TBLA_0G00520"/>
<dbReference type="InterPro" id="IPR001138">
    <property type="entry name" value="Zn2Cys6_DnaBD"/>
</dbReference>
<dbReference type="SUPFAM" id="SSF57701">
    <property type="entry name" value="Zn2/Cys6 DNA-binding domain"/>
    <property type="match status" value="1"/>
</dbReference>
<dbReference type="InterPro" id="IPR052693">
    <property type="entry name" value="Yeast_MDR_Regulatory"/>
</dbReference>
<evidence type="ECO:0000313" key="4">
    <source>
        <dbReference type="Proteomes" id="UP000002866"/>
    </source>
</evidence>
<name>I2H6J9_HENB6</name>
<dbReference type="GeneID" id="14497133"/>
<dbReference type="CDD" id="cd00067">
    <property type="entry name" value="GAL4"/>
    <property type="match status" value="1"/>
</dbReference>
<reference evidence="3 4" key="1">
    <citation type="journal article" date="2011" name="Proc. Natl. Acad. Sci. U.S.A.">
        <title>Evolutionary erosion of yeast sex chromosomes by mating-type switching accidents.</title>
        <authorList>
            <person name="Gordon J.L."/>
            <person name="Armisen D."/>
            <person name="Proux-Wera E."/>
            <person name="Oheigeartaigh S.S."/>
            <person name="Byrne K.P."/>
            <person name="Wolfe K.H."/>
        </authorList>
    </citation>
    <scope>NUCLEOTIDE SEQUENCE [LARGE SCALE GENOMIC DNA]</scope>
    <source>
        <strain evidence="4">ATCC 34711 / CBS 6284 / DSM 70876 / NBRC 10599 / NRRL Y-10934 / UCD 77-7</strain>
    </source>
</reference>
<dbReference type="FunCoup" id="I2H6J9">
    <property type="interactions" value="1498"/>
</dbReference>
<dbReference type="PROSITE" id="PS50048">
    <property type="entry name" value="ZN2_CY6_FUNGAL_2"/>
    <property type="match status" value="1"/>
</dbReference>
<dbReference type="Gene3D" id="4.10.240.10">
    <property type="entry name" value="Zn(2)-C6 fungal-type DNA-binding domain"/>
    <property type="match status" value="1"/>
</dbReference>
<dbReference type="PROSITE" id="PS00463">
    <property type="entry name" value="ZN2_CY6_FUNGAL_1"/>
    <property type="match status" value="1"/>
</dbReference>
<dbReference type="SMART" id="SM00066">
    <property type="entry name" value="GAL4"/>
    <property type="match status" value="1"/>
</dbReference>
<dbReference type="EMBL" id="HE806322">
    <property type="protein sequence ID" value="CCH62001.1"/>
    <property type="molecule type" value="Genomic_DNA"/>
</dbReference>
<feature type="compositionally biased region" description="Low complexity" evidence="1">
    <location>
        <begin position="790"/>
        <end position="814"/>
    </location>
</feature>
<dbReference type="InterPro" id="IPR036864">
    <property type="entry name" value="Zn2-C6_fun-type_DNA-bd_sf"/>
</dbReference>
<dbReference type="eggNOG" id="ENOG502SJDI">
    <property type="taxonomic scope" value="Eukaryota"/>
</dbReference>
<dbReference type="Pfam" id="PF00172">
    <property type="entry name" value="Zn_clus"/>
    <property type="match status" value="1"/>
</dbReference>
<protein>
    <recommendedName>
        <fullName evidence="2">Zn(2)-C6 fungal-type domain-containing protein</fullName>
    </recommendedName>
</protein>
<gene>
    <name evidence="3" type="primary">TBLA0G00520</name>
    <name evidence="3" type="ORF">TBLA_0G00520</name>
</gene>
<feature type="domain" description="Zn(2)-C6 fungal-type" evidence="2">
    <location>
        <begin position="25"/>
        <end position="56"/>
    </location>
</feature>
<dbReference type="GO" id="GO:0008270">
    <property type="term" value="F:zinc ion binding"/>
    <property type="evidence" value="ECO:0007669"/>
    <property type="project" value="InterPro"/>
</dbReference>
<dbReference type="InParanoid" id="I2H6J9"/>
<dbReference type="PANTHER" id="PTHR31405:SF8">
    <property type="entry name" value="TRANSCRIPTION FACTOR PDR8-RELATED"/>
    <property type="match status" value="1"/>
</dbReference>
<keyword evidence="4" id="KW-1185">Reference proteome</keyword>
<dbReference type="HOGENOM" id="CLU_010594_0_0_1"/>
<dbReference type="Proteomes" id="UP000002866">
    <property type="component" value="Chromosome 7"/>
</dbReference>
<dbReference type="CDD" id="cd12148">
    <property type="entry name" value="fungal_TF_MHR"/>
    <property type="match status" value="1"/>
</dbReference>
<evidence type="ECO:0000259" key="2">
    <source>
        <dbReference type="PROSITE" id="PS50048"/>
    </source>
</evidence>
<evidence type="ECO:0000313" key="3">
    <source>
        <dbReference type="EMBL" id="CCH62001.1"/>
    </source>
</evidence>
<dbReference type="STRING" id="1071380.I2H6J9"/>
<dbReference type="AlphaFoldDB" id="I2H6J9"/>
<proteinExistence type="predicted"/>
<sequence>MNNSSDNIGNENPPLKKKRRTIIKTCTFCRKRKLKCDKRKPRCSSCVTRNLPECVYIDGTGSGATSPDTPSSSTGNAKNYSTGVILPASVGEYNYNLSPRQSSGIVSKRKSTESVIDCSNCKITSSINSDLNTNTKQTTTTNINAHSNSDTLGCNHVSCTNPHSGVVNILDAEYRACYPQSITMNSIPNSINPLSTVYIMQMKPTGKILCFGPTSIRSFMHLYIQHFQMHKQVWSHWQTVRSARSRWKLQHNFSMLKELYSVEELYTHDSNCMIDELCAALPTYEEILRCIETFFNESELYIYNNVLDKNKVLNDFYREFTPTLGTNADNTRNIVGIKVDRKKNFFKSGVILMILCLTKWFSAVPPAVNKFLIFLTGFSSSKIYYVERAQFLLLRIFHRSIYHSNGGDNSTLIDLTSDLCTNCTITGLSHNIDTLFKGKEDIVGRLDTLKNLWIWCLYVDFDVSFHVGKPFFISKDYFFEFSGELNDSSQTFMGLIKRFLKLSRPMFRRMMDREQRPDLRQDEELIITFIESEFPSIKYYTDEHEIYKVNINNIRVLASSLSMLVCNYAVRFVILKEHDMHVKVGFITAAFVAFSLSTNLLIRCFEIDKLKYPKMIDPSCKEVTPYVALANYMTTPALSRSLLSFIMIIHFKLTTLSSPPLFLIHDESKIKFHLDSLRGPDQDFSLESSFDAFCKIFDRWALPKDPDMHQVMRRSYSFIIATTVERLGRNILTKILDHRKDFEATWFAKSKANTGLQSSASSSSVLNVVQEDPTSVDNGESPSSDATDVISTSSNNPINTHTNTTTINNSNNIDSNITNANIPRNEASATPNNANINSRFYQEFWNTYNQGFEDIFNDSDTKEILDELSLFDDLELFG</sequence>
<feature type="region of interest" description="Disordered" evidence="1">
    <location>
        <begin position="761"/>
        <end position="814"/>
    </location>
</feature>
<organism evidence="3 4">
    <name type="scientific">Henningerozyma blattae (strain ATCC 34711 / CBS 6284 / DSM 70876 / NBRC 10599 / NRRL Y-10934 / UCD 77-7)</name>
    <name type="common">Yeast</name>
    <name type="synonym">Tetrapisispora blattae</name>
    <dbReference type="NCBI Taxonomy" id="1071380"/>
    <lineage>
        <taxon>Eukaryota</taxon>
        <taxon>Fungi</taxon>
        <taxon>Dikarya</taxon>
        <taxon>Ascomycota</taxon>
        <taxon>Saccharomycotina</taxon>
        <taxon>Saccharomycetes</taxon>
        <taxon>Saccharomycetales</taxon>
        <taxon>Saccharomycetaceae</taxon>
        <taxon>Henningerozyma</taxon>
    </lineage>
</organism>
<dbReference type="OMA" id="YNSGWEE"/>
<dbReference type="RefSeq" id="XP_004181520.1">
    <property type="nucleotide sequence ID" value="XM_004181472.1"/>
</dbReference>
<dbReference type="GO" id="GO:0000981">
    <property type="term" value="F:DNA-binding transcription factor activity, RNA polymerase II-specific"/>
    <property type="evidence" value="ECO:0007669"/>
    <property type="project" value="InterPro"/>
</dbReference>
<evidence type="ECO:0000256" key="1">
    <source>
        <dbReference type="SAM" id="MobiDB-lite"/>
    </source>
</evidence>